<dbReference type="AlphaFoldDB" id="A0A6V7PTF2"/>
<evidence type="ECO:0000256" key="4">
    <source>
        <dbReference type="ARBA" id="ARBA00023163"/>
    </source>
</evidence>
<sequence>MDGYCSSNSPTFEPEEVGIAPGHESIPSPPGEHNKLAHPLPSAQSTSSPAKRSRRSVQKRVVTVPIAGTDGPRPKGVGEGAPPSDSWAWRKYGQKPIKGSPYPRGYYRCSSSKGCPARKQVERSRTDPNMLVVTYSFEHNHPWPMPKSHHHHKAQAQTRPVEEAEPPPARPEPDEKFAGLVGDEPALMVHDDFHWFSDVASSPASTSPPAAADDAFLYAPIFGAAEIDAAMLLPEERGEELGGGGRGAGEEEEEDALFAGLGELPECAVVLRRGAFGLAVAPWCGSTG</sequence>
<evidence type="ECO:0000313" key="8">
    <source>
        <dbReference type="EMBL" id="CAD1834077.1"/>
    </source>
</evidence>
<protein>
    <recommendedName>
        <fullName evidence="7">WRKY domain-containing protein</fullName>
    </recommendedName>
</protein>
<dbReference type="FunFam" id="2.20.25.80:FF:000004">
    <property type="entry name" value="WRKY transcription factor 65"/>
    <property type="match status" value="1"/>
</dbReference>
<proteinExistence type="predicted"/>
<evidence type="ECO:0000256" key="1">
    <source>
        <dbReference type="ARBA" id="ARBA00004123"/>
    </source>
</evidence>
<reference evidence="8" key="1">
    <citation type="submission" date="2020-07" db="EMBL/GenBank/DDBJ databases">
        <authorList>
            <person name="Lin J."/>
        </authorList>
    </citation>
    <scope>NUCLEOTIDE SEQUENCE</scope>
</reference>
<dbReference type="SUPFAM" id="SSF118290">
    <property type="entry name" value="WRKY DNA-binding domain"/>
    <property type="match status" value="1"/>
</dbReference>
<gene>
    <name evidence="8" type="ORF">CB5_LOCUS17288</name>
</gene>
<evidence type="ECO:0000256" key="6">
    <source>
        <dbReference type="SAM" id="MobiDB-lite"/>
    </source>
</evidence>
<evidence type="ECO:0000256" key="3">
    <source>
        <dbReference type="ARBA" id="ARBA00023125"/>
    </source>
</evidence>
<dbReference type="Gene3D" id="2.20.25.80">
    <property type="entry name" value="WRKY domain"/>
    <property type="match status" value="1"/>
</dbReference>
<accession>A0A6V7PTF2</accession>
<dbReference type="SMART" id="SM00774">
    <property type="entry name" value="WRKY"/>
    <property type="match status" value="1"/>
</dbReference>
<dbReference type="GO" id="GO:0000976">
    <property type="term" value="F:transcription cis-regulatory region binding"/>
    <property type="evidence" value="ECO:0007669"/>
    <property type="project" value="TreeGrafter"/>
</dbReference>
<feature type="domain" description="WRKY" evidence="7">
    <location>
        <begin position="78"/>
        <end position="144"/>
    </location>
</feature>
<evidence type="ECO:0000256" key="2">
    <source>
        <dbReference type="ARBA" id="ARBA00023015"/>
    </source>
</evidence>
<feature type="region of interest" description="Disordered" evidence="6">
    <location>
        <begin position="145"/>
        <end position="178"/>
    </location>
</feature>
<dbReference type="InterPro" id="IPR003657">
    <property type="entry name" value="WRKY_dom"/>
</dbReference>
<dbReference type="GO" id="GO:0003700">
    <property type="term" value="F:DNA-binding transcription factor activity"/>
    <property type="evidence" value="ECO:0007669"/>
    <property type="project" value="InterPro"/>
</dbReference>
<keyword evidence="3" id="KW-0238">DNA-binding</keyword>
<dbReference type="InterPro" id="IPR036576">
    <property type="entry name" value="WRKY_dom_sf"/>
</dbReference>
<dbReference type="Pfam" id="PF03106">
    <property type="entry name" value="WRKY"/>
    <property type="match status" value="1"/>
</dbReference>
<evidence type="ECO:0000256" key="5">
    <source>
        <dbReference type="ARBA" id="ARBA00023242"/>
    </source>
</evidence>
<dbReference type="EMBL" id="LR862152">
    <property type="protein sequence ID" value="CAD1834077.1"/>
    <property type="molecule type" value="Genomic_DNA"/>
</dbReference>
<comment type="subcellular location">
    <subcellularLocation>
        <location evidence="1">Nucleus</location>
    </subcellularLocation>
</comment>
<name>A0A6V7PTF2_ANACO</name>
<dbReference type="InterPro" id="IPR044810">
    <property type="entry name" value="WRKY_plant"/>
</dbReference>
<dbReference type="PANTHER" id="PTHR32096">
    <property type="entry name" value="WRKY TRANSCRIPTION FACTOR 30-RELATED-RELATED"/>
    <property type="match status" value="1"/>
</dbReference>
<feature type="region of interest" description="Disordered" evidence="6">
    <location>
        <begin position="1"/>
        <end position="91"/>
    </location>
</feature>
<dbReference type="PROSITE" id="PS50811">
    <property type="entry name" value="WRKY"/>
    <property type="match status" value="1"/>
</dbReference>
<organism evidence="8">
    <name type="scientific">Ananas comosus var. bracteatus</name>
    <name type="common">red pineapple</name>
    <dbReference type="NCBI Taxonomy" id="296719"/>
    <lineage>
        <taxon>Eukaryota</taxon>
        <taxon>Viridiplantae</taxon>
        <taxon>Streptophyta</taxon>
        <taxon>Embryophyta</taxon>
        <taxon>Tracheophyta</taxon>
        <taxon>Spermatophyta</taxon>
        <taxon>Magnoliopsida</taxon>
        <taxon>Liliopsida</taxon>
        <taxon>Poales</taxon>
        <taxon>Bromeliaceae</taxon>
        <taxon>Bromelioideae</taxon>
        <taxon>Ananas</taxon>
    </lineage>
</organism>
<feature type="compositionally biased region" description="Polar residues" evidence="6">
    <location>
        <begin position="1"/>
        <end position="11"/>
    </location>
</feature>
<dbReference type="PANTHER" id="PTHR32096:SF19">
    <property type="entry name" value="OS01G0750100 PROTEIN"/>
    <property type="match status" value="1"/>
</dbReference>
<dbReference type="GO" id="GO:0005634">
    <property type="term" value="C:nucleus"/>
    <property type="evidence" value="ECO:0007669"/>
    <property type="project" value="UniProtKB-SubCell"/>
</dbReference>
<keyword evidence="2" id="KW-0805">Transcription regulation</keyword>
<keyword evidence="4" id="KW-0804">Transcription</keyword>
<evidence type="ECO:0000259" key="7">
    <source>
        <dbReference type="PROSITE" id="PS50811"/>
    </source>
</evidence>
<keyword evidence="5" id="KW-0539">Nucleus</keyword>